<feature type="transmembrane region" description="Helical" evidence="1">
    <location>
        <begin position="601"/>
        <end position="624"/>
    </location>
</feature>
<dbReference type="SUPFAM" id="SSF54001">
    <property type="entry name" value="Cysteine proteinases"/>
    <property type="match status" value="1"/>
</dbReference>
<dbReference type="InterPro" id="IPR002931">
    <property type="entry name" value="Transglutaminase-like"/>
</dbReference>
<protein>
    <submittedName>
        <fullName evidence="3">DUF3488 and transglutaminase-like domain-containing protein</fullName>
    </submittedName>
</protein>
<reference evidence="3 4" key="1">
    <citation type="submission" date="2023-12" db="EMBL/GenBank/DDBJ databases">
        <title>Baltic Sea Cyanobacteria.</title>
        <authorList>
            <person name="Delbaje E."/>
            <person name="Fewer D.P."/>
            <person name="Shishido T.K."/>
        </authorList>
    </citation>
    <scope>NUCLEOTIDE SEQUENCE [LARGE SCALE GENOMIC DNA]</scope>
    <source>
        <strain evidence="3 4">CCNP 1315</strain>
    </source>
</reference>
<name>A0ABU5U593_9CYAN</name>
<proteinExistence type="predicted"/>
<keyword evidence="4" id="KW-1185">Reference proteome</keyword>
<dbReference type="EMBL" id="JAYGHT010000161">
    <property type="protein sequence ID" value="MEA5522314.1"/>
    <property type="molecule type" value="Genomic_DNA"/>
</dbReference>
<dbReference type="InterPro" id="IPR021878">
    <property type="entry name" value="TgpA_N"/>
</dbReference>
<feature type="transmembrane region" description="Helical" evidence="1">
    <location>
        <begin position="177"/>
        <end position="196"/>
    </location>
</feature>
<dbReference type="Pfam" id="PF01841">
    <property type="entry name" value="Transglut_core"/>
    <property type="match status" value="1"/>
</dbReference>
<evidence type="ECO:0000313" key="4">
    <source>
        <dbReference type="Proteomes" id="UP001301728"/>
    </source>
</evidence>
<organism evidence="3 4">
    <name type="scientific">Limnoraphis robusta CCNP1315</name>
    <dbReference type="NCBI Taxonomy" id="3110306"/>
    <lineage>
        <taxon>Bacteria</taxon>
        <taxon>Bacillati</taxon>
        <taxon>Cyanobacteriota</taxon>
        <taxon>Cyanophyceae</taxon>
        <taxon>Oscillatoriophycideae</taxon>
        <taxon>Oscillatoriales</taxon>
        <taxon>Sirenicapillariaceae</taxon>
        <taxon>Limnoraphis</taxon>
    </lineage>
</organism>
<evidence type="ECO:0000313" key="3">
    <source>
        <dbReference type="EMBL" id="MEA5522314.1"/>
    </source>
</evidence>
<dbReference type="InterPro" id="IPR052901">
    <property type="entry name" value="Bact_TGase-like"/>
</dbReference>
<feature type="transmembrane region" description="Helical" evidence="1">
    <location>
        <begin position="62"/>
        <end position="79"/>
    </location>
</feature>
<feature type="transmembrane region" description="Helical" evidence="1">
    <location>
        <begin position="36"/>
        <end position="53"/>
    </location>
</feature>
<keyword evidence="1" id="KW-0472">Membrane</keyword>
<dbReference type="Pfam" id="PF11992">
    <property type="entry name" value="TgpA_N"/>
    <property type="match status" value="1"/>
</dbReference>
<dbReference type="PANTHER" id="PTHR42736">
    <property type="entry name" value="PROTEIN-GLUTAMINE GAMMA-GLUTAMYLTRANSFERASE"/>
    <property type="match status" value="1"/>
</dbReference>
<sequence>MTAADPTLLSQLRRSGGFAALGAVLAYTFADASPEFFTIMICGLAAAWWVAVLPQRPAPTRAINAGLIGVLGTGVLQMLRLGFTVNAFAYFIGLLLIVKLFDLRRARDWGQALVLITGLYIAAVLTSNSMFTGLMLLIGAILLFRAILRHQIHAAAERGGRAAATPTQAHRRDLRSLQVGAGFAILVAATVAFLFLPRNLGADSFGNWGAMPVGQTTGFTDEVQLGGPGLISQSQTPVLDITVFDRNERNRGRADSPPIYLRGAVLETYEDGRWRRDRGPGSRSLVRAQYIPDGTAIRPWLSPRRDIWETEIRVTLRAAGPGTTPLFTLWQPLELRPTGSGQFLAHDASTGMVLREGSPGRLEYSVRALDPRFMVIDYPPPGAAMRTPFDPGVVPAGVREYAIGILDDIDIEPDPAVRPLEDDIRAVRAMENHLQSAFSYTLMDEPVPPGREPTEWFLYDRREGHCEYYASALALMARAVGINARVITGYVASEFNEVTGQYLVRESNAHGWVEAEIAPGYWMTFDGTPPLDLNQIHQPPPSLWRSARKLYETVEFAWVTGVVGFNTDTQKALLGDLATDFGLRTFGGRMIERLRHDARGLVVRAATTAAAVFICSMMIGLIIVRRRDLIARIASFITDRLRALAARLFAPRTDGPERLHRQALHSLTRVGHAKPQGRPLRAHLAESAPDLPAPLAAALTEACDLLYRVRFSARPDAAEPDIRRLIRALRQSEKPQPAAPAR</sequence>
<comment type="caution">
    <text evidence="3">The sequence shown here is derived from an EMBL/GenBank/DDBJ whole genome shotgun (WGS) entry which is preliminary data.</text>
</comment>
<dbReference type="Gene3D" id="3.10.620.30">
    <property type="match status" value="1"/>
</dbReference>
<gene>
    <name evidence="3" type="ORF">VB854_25580</name>
</gene>
<feature type="transmembrane region" description="Helical" evidence="1">
    <location>
        <begin position="109"/>
        <end position="125"/>
    </location>
</feature>
<keyword evidence="1" id="KW-0812">Transmembrane</keyword>
<evidence type="ECO:0000259" key="2">
    <source>
        <dbReference type="SMART" id="SM00460"/>
    </source>
</evidence>
<dbReference type="Proteomes" id="UP001301728">
    <property type="component" value="Unassembled WGS sequence"/>
</dbReference>
<dbReference type="SMART" id="SM00460">
    <property type="entry name" value="TGc"/>
    <property type="match status" value="1"/>
</dbReference>
<dbReference type="PANTHER" id="PTHR42736:SF1">
    <property type="entry name" value="PROTEIN-GLUTAMINE GAMMA-GLUTAMYLTRANSFERASE"/>
    <property type="match status" value="1"/>
</dbReference>
<keyword evidence="1" id="KW-1133">Transmembrane helix</keyword>
<feature type="domain" description="Transglutaminase-like" evidence="2">
    <location>
        <begin position="458"/>
        <end position="529"/>
    </location>
</feature>
<accession>A0ABU5U593</accession>
<evidence type="ECO:0000256" key="1">
    <source>
        <dbReference type="SAM" id="Phobius"/>
    </source>
</evidence>
<dbReference type="RefSeq" id="WP_323307002.1">
    <property type="nucleotide sequence ID" value="NZ_JAYGHT010000161.1"/>
</dbReference>
<dbReference type="InterPro" id="IPR038765">
    <property type="entry name" value="Papain-like_cys_pep_sf"/>
</dbReference>